<accession>A0ABW3F7W6</accession>
<evidence type="ECO:0000313" key="12">
    <source>
        <dbReference type="Proteomes" id="UP001597128"/>
    </source>
</evidence>
<evidence type="ECO:0000256" key="2">
    <source>
        <dbReference type="ARBA" id="ARBA00008133"/>
    </source>
</evidence>
<sequence length="254" mass="26747">MTLPLAGVHIAVTRPPEQATKLNAAITAAGGAVISFPLLDIASLPDLTAFHAAITPLSQFDWAIFISSNAVHYGMPLLQQASLPASLKFAAIGPTTTSALHEYGVAQVLTPKDRFDSESLLALPELQQMQGERVLIVRGVGGREVLADTLKQRGAEVVFGECYRRINPQADAALLAQSHSAGQLQGVIITSSEALRFLLDLAAGSAWLQATTVFVNHDRIAEQAAAHGLSVASAGQPGDAAMLQLLTRHFTPAT</sequence>
<proteinExistence type="inferred from homology"/>
<keyword evidence="4 9" id="KW-0456">Lyase</keyword>
<evidence type="ECO:0000256" key="8">
    <source>
        <dbReference type="ARBA" id="ARBA00048617"/>
    </source>
</evidence>
<evidence type="ECO:0000256" key="3">
    <source>
        <dbReference type="ARBA" id="ARBA00013109"/>
    </source>
</evidence>
<dbReference type="CDD" id="cd06578">
    <property type="entry name" value="HemD"/>
    <property type="match status" value="1"/>
</dbReference>
<dbReference type="EC" id="4.2.1.75" evidence="3 9"/>
<gene>
    <name evidence="11" type="ORF">ACFQ1Z_13325</name>
</gene>
<comment type="caution">
    <text evidence="11">The sequence shown here is derived from an EMBL/GenBank/DDBJ whole genome shotgun (WGS) entry which is preliminary data.</text>
</comment>
<evidence type="ECO:0000256" key="1">
    <source>
        <dbReference type="ARBA" id="ARBA00004772"/>
    </source>
</evidence>
<dbReference type="InterPro" id="IPR036108">
    <property type="entry name" value="4pyrrol_syn_uPrphyn_synt_sf"/>
</dbReference>
<evidence type="ECO:0000259" key="10">
    <source>
        <dbReference type="Pfam" id="PF02602"/>
    </source>
</evidence>
<keyword evidence="12" id="KW-1185">Reference proteome</keyword>
<dbReference type="RefSeq" id="WP_379058476.1">
    <property type="nucleotide sequence ID" value="NZ_JBHTKB010000003.1"/>
</dbReference>
<comment type="similarity">
    <text evidence="2 9">Belongs to the uroporphyrinogen-III synthase family.</text>
</comment>
<dbReference type="SUPFAM" id="SSF69618">
    <property type="entry name" value="HemD-like"/>
    <property type="match status" value="1"/>
</dbReference>
<dbReference type="Gene3D" id="3.40.50.10090">
    <property type="match status" value="2"/>
</dbReference>
<evidence type="ECO:0000256" key="7">
    <source>
        <dbReference type="ARBA" id="ARBA00040167"/>
    </source>
</evidence>
<evidence type="ECO:0000313" key="11">
    <source>
        <dbReference type="EMBL" id="MFD0914537.1"/>
    </source>
</evidence>
<evidence type="ECO:0000256" key="5">
    <source>
        <dbReference type="ARBA" id="ARBA00023244"/>
    </source>
</evidence>
<name>A0ABW3F7W6_9PROT</name>
<dbReference type="InterPro" id="IPR003754">
    <property type="entry name" value="4pyrrol_synth_uPrphyn_synth"/>
</dbReference>
<evidence type="ECO:0000256" key="6">
    <source>
        <dbReference type="ARBA" id="ARBA00037589"/>
    </source>
</evidence>
<dbReference type="EMBL" id="JBHTKB010000003">
    <property type="protein sequence ID" value="MFD0914537.1"/>
    <property type="molecule type" value="Genomic_DNA"/>
</dbReference>
<comment type="pathway">
    <text evidence="1 9">Porphyrin-containing compound metabolism; protoporphyrin-IX biosynthesis; coproporphyrinogen-III from 5-aminolevulinate: step 3/4.</text>
</comment>
<comment type="function">
    <text evidence="6 9">Catalyzes cyclization of the linear tetrapyrrole, hydroxymethylbilane, to the macrocyclic uroporphyrinogen III.</text>
</comment>
<feature type="domain" description="Tetrapyrrole biosynthesis uroporphyrinogen III synthase" evidence="10">
    <location>
        <begin position="22"/>
        <end position="243"/>
    </location>
</feature>
<dbReference type="Proteomes" id="UP001597128">
    <property type="component" value="Unassembled WGS sequence"/>
</dbReference>
<organism evidence="11 12">
    <name type="scientific">Methylophilus luteus</name>
    <dbReference type="NCBI Taxonomy" id="640108"/>
    <lineage>
        <taxon>Bacteria</taxon>
        <taxon>Pseudomonadati</taxon>
        <taxon>Pseudomonadota</taxon>
        <taxon>Betaproteobacteria</taxon>
        <taxon>Nitrosomonadales</taxon>
        <taxon>Methylophilaceae</taxon>
        <taxon>Methylophilus</taxon>
    </lineage>
</organism>
<dbReference type="Pfam" id="PF02602">
    <property type="entry name" value="HEM4"/>
    <property type="match status" value="1"/>
</dbReference>
<dbReference type="InterPro" id="IPR039793">
    <property type="entry name" value="UROS/Hem4"/>
</dbReference>
<comment type="catalytic activity">
    <reaction evidence="8 9">
        <text>hydroxymethylbilane = uroporphyrinogen III + H2O</text>
        <dbReference type="Rhea" id="RHEA:18965"/>
        <dbReference type="ChEBI" id="CHEBI:15377"/>
        <dbReference type="ChEBI" id="CHEBI:57308"/>
        <dbReference type="ChEBI" id="CHEBI:57845"/>
        <dbReference type="EC" id="4.2.1.75"/>
    </reaction>
</comment>
<reference evidence="12" key="1">
    <citation type="journal article" date="2019" name="Int. J. Syst. Evol. Microbiol.">
        <title>The Global Catalogue of Microorganisms (GCM) 10K type strain sequencing project: providing services to taxonomists for standard genome sequencing and annotation.</title>
        <authorList>
            <consortium name="The Broad Institute Genomics Platform"/>
            <consortium name="The Broad Institute Genome Sequencing Center for Infectious Disease"/>
            <person name="Wu L."/>
            <person name="Ma J."/>
        </authorList>
    </citation>
    <scope>NUCLEOTIDE SEQUENCE [LARGE SCALE GENOMIC DNA]</scope>
    <source>
        <strain evidence="12">CCUG 58412</strain>
    </source>
</reference>
<protein>
    <recommendedName>
        <fullName evidence="7 9">Uroporphyrinogen-III synthase</fullName>
        <ecNumber evidence="3 9">4.2.1.75</ecNumber>
    </recommendedName>
</protein>
<keyword evidence="5 9" id="KW-0627">Porphyrin biosynthesis</keyword>
<dbReference type="PANTHER" id="PTHR38042:SF1">
    <property type="entry name" value="UROPORPHYRINOGEN-III SYNTHASE, CHLOROPLASTIC"/>
    <property type="match status" value="1"/>
</dbReference>
<dbReference type="PANTHER" id="PTHR38042">
    <property type="entry name" value="UROPORPHYRINOGEN-III SYNTHASE, CHLOROPLASTIC"/>
    <property type="match status" value="1"/>
</dbReference>
<evidence type="ECO:0000256" key="4">
    <source>
        <dbReference type="ARBA" id="ARBA00023239"/>
    </source>
</evidence>
<evidence type="ECO:0000256" key="9">
    <source>
        <dbReference type="RuleBase" id="RU366031"/>
    </source>
</evidence>